<dbReference type="PROSITE" id="PS01174">
    <property type="entry name" value="LIPASE_GDXG_SER"/>
    <property type="match status" value="1"/>
</dbReference>
<dbReference type="OrthoDB" id="408631at2759"/>
<sequence>MAVSNEVDREILNLLRIYKDGHMERLSQPDIVPAGFDHINGVSSKDVSIDPSTGVSARLYLPKQVENQPGKKVPVLVYYHGGGFCIESAFSSLYHNYLNSLSSKANILIVSVEYRLAPEHPLPAGYEDSWQALQWVVSESSTDNDSWLQSHADFGRVFVSGDSAGGNIAHNMVMKIGCSSSEGMKKIKGLVLAQPYFWGLERLECEIAKPGNESSIDAESVDQVWPLVCPGSSGYSDPRVNPFAEGAPSLEGLGCEKVMVCVAGKDLVRGRGRLYYEKLISSGFRGKVEFLESQGEDHVFQLFNPGCDKALEMMNLLVDFFNSQ</sequence>
<name>A0A9D5D1P8_9LILI</name>
<keyword evidence="4" id="KW-1185">Reference proteome</keyword>
<dbReference type="PANTHER" id="PTHR23024:SF458">
    <property type="entry name" value="ALPHA_BETA HYDROLASE FOLD-3 DOMAIN-CONTAINING PROTEIN"/>
    <property type="match status" value="1"/>
</dbReference>
<accession>A0A9D5D1P8</accession>
<gene>
    <name evidence="3" type="ORF">J5N97_002181</name>
</gene>
<dbReference type="InterPro" id="IPR050466">
    <property type="entry name" value="Carboxylest/Gibb_receptor"/>
</dbReference>
<dbReference type="SUPFAM" id="SSF53474">
    <property type="entry name" value="alpha/beta-Hydrolases"/>
    <property type="match status" value="1"/>
</dbReference>
<reference evidence="3" key="1">
    <citation type="submission" date="2021-03" db="EMBL/GenBank/DDBJ databases">
        <authorList>
            <person name="Li Z."/>
            <person name="Yang C."/>
        </authorList>
    </citation>
    <scope>NUCLEOTIDE SEQUENCE</scope>
    <source>
        <strain evidence="3">Dzin_1.0</strain>
        <tissue evidence="3">Leaf</tissue>
    </source>
</reference>
<organism evidence="3 4">
    <name type="scientific">Dioscorea zingiberensis</name>
    <dbReference type="NCBI Taxonomy" id="325984"/>
    <lineage>
        <taxon>Eukaryota</taxon>
        <taxon>Viridiplantae</taxon>
        <taxon>Streptophyta</taxon>
        <taxon>Embryophyta</taxon>
        <taxon>Tracheophyta</taxon>
        <taxon>Spermatophyta</taxon>
        <taxon>Magnoliopsida</taxon>
        <taxon>Liliopsida</taxon>
        <taxon>Dioscoreales</taxon>
        <taxon>Dioscoreaceae</taxon>
        <taxon>Dioscorea</taxon>
    </lineage>
</organism>
<dbReference type="Proteomes" id="UP001085076">
    <property type="component" value="Miscellaneous, Linkage group lg01"/>
</dbReference>
<comment type="caution">
    <text evidence="3">The sequence shown here is derived from an EMBL/GenBank/DDBJ whole genome shotgun (WGS) entry which is preliminary data.</text>
</comment>
<reference evidence="3" key="2">
    <citation type="journal article" date="2022" name="Hortic Res">
        <title>The genome of Dioscorea zingiberensis sheds light on the biosynthesis, origin and evolution of the medicinally important diosgenin saponins.</title>
        <authorList>
            <person name="Li Y."/>
            <person name="Tan C."/>
            <person name="Li Z."/>
            <person name="Guo J."/>
            <person name="Li S."/>
            <person name="Chen X."/>
            <person name="Wang C."/>
            <person name="Dai X."/>
            <person name="Yang H."/>
            <person name="Song W."/>
            <person name="Hou L."/>
            <person name="Xu J."/>
            <person name="Tong Z."/>
            <person name="Xu A."/>
            <person name="Yuan X."/>
            <person name="Wang W."/>
            <person name="Yang Q."/>
            <person name="Chen L."/>
            <person name="Sun Z."/>
            <person name="Wang K."/>
            <person name="Pan B."/>
            <person name="Chen J."/>
            <person name="Bao Y."/>
            <person name="Liu F."/>
            <person name="Qi X."/>
            <person name="Gang D.R."/>
            <person name="Wen J."/>
            <person name="Li J."/>
        </authorList>
    </citation>
    <scope>NUCLEOTIDE SEQUENCE</scope>
    <source>
        <strain evidence="3">Dzin_1.0</strain>
    </source>
</reference>
<evidence type="ECO:0000313" key="3">
    <source>
        <dbReference type="EMBL" id="KAJ0983825.1"/>
    </source>
</evidence>
<proteinExistence type="predicted"/>
<evidence type="ECO:0000313" key="4">
    <source>
        <dbReference type="Proteomes" id="UP001085076"/>
    </source>
</evidence>
<dbReference type="InterPro" id="IPR013094">
    <property type="entry name" value="AB_hydrolase_3"/>
</dbReference>
<evidence type="ECO:0000256" key="1">
    <source>
        <dbReference type="PROSITE-ProRule" id="PRU10038"/>
    </source>
</evidence>
<dbReference type="AlphaFoldDB" id="A0A9D5D1P8"/>
<dbReference type="Pfam" id="PF07859">
    <property type="entry name" value="Abhydrolase_3"/>
    <property type="match status" value="1"/>
</dbReference>
<dbReference type="InterPro" id="IPR033140">
    <property type="entry name" value="Lipase_GDXG_put_SER_AS"/>
</dbReference>
<dbReference type="EMBL" id="JAGGNH010000001">
    <property type="protein sequence ID" value="KAJ0983825.1"/>
    <property type="molecule type" value="Genomic_DNA"/>
</dbReference>
<feature type="domain" description="Alpha/beta hydrolase fold-3" evidence="2">
    <location>
        <begin position="76"/>
        <end position="301"/>
    </location>
</feature>
<dbReference type="PANTHER" id="PTHR23024">
    <property type="entry name" value="ARYLACETAMIDE DEACETYLASE"/>
    <property type="match status" value="1"/>
</dbReference>
<evidence type="ECO:0000259" key="2">
    <source>
        <dbReference type="Pfam" id="PF07859"/>
    </source>
</evidence>
<dbReference type="InterPro" id="IPR029058">
    <property type="entry name" value="AB_hydrolase_fold"/>
</dbReference>
<feature type="active site" evidence="1">
    <location>
        <position position="163"/>
    </location>
</feature>
<dbReference type="GO" id="GO:0016787">
    <property type="term" value="F:hydrolase activity"/>
    <property type="evidence" value="ECO:0007669"/>
    <property type="project" value="InterPro"/>
</dbReference>
<dbReference type="Gene3D" id="3.40.50.1820">
    <property type="entry name" value="alpha/beta hydrolase"/>
    <property type="match status" value="1"/>
</dbReference>
<protein>
    <recommendedName>
        <fullName evidence="2">Alpha/beta hydrolase fold-3 domain-containing protein</fullName>
    </recommendedName>
</protein>